<dbReference type="EMBL" id="JBHUJB010000046">
    <property type="protein sequence ID" value="MFD2159549.1"/>
    <property type="molecule type" value="Genomic_DNA"/>
</dbReference>
<dbReference type="InterPro" id="IPR051599">
    <property type="entry name" value="Cell_Envelope_Assoc"/>
</dbReference>
<dbReference type="Pfam" id="PF02698">
    <property type="entry name" value="DUF218"/>
    <property type="match status" value="1"/>
</dbReference>
<proteinExistence type="predicted"/>
<feature type="domain" description="DUF218" evidence="1">
    <location>
        <begin position="37"/>
        <end position="158"/>
    </location>
</feature>
<protein>
    <submittedName>
        <fullName evidence="2">Vancomycin high temperature exclusion protein</fullName>
    </submittedName>
</protein>
<name>A0ABW4ZCE5_9BACT</name>
<evidence type="ECO:0000259" key="1">
    <source>
        <dbReference type="Pfam" id="PF02698"/>
    </source>
</evidence>
<organism evidence="2 3">
    <name type="scientific">Rubritalea tangerina</name>
    <dbReference type="NCBI Taxonomy" id="430798"/>
    <lineage>
        <taxon>Bacteria</taxon>
        <taxon>Pseudomonadati</taxon>
        <taxon>Verrucomicrobiota</taxon>
        <taxon>Verrucomicrobiia</taxon>
        <taxon>Verrucomicrobiales</taxon>
        <taxon>Rubritaleaceae</taxon>
        <taxon>Rubritalea</taxon>
    </lineage>
</organism>
<dbReference type="PANTHER" id="PTHR30336">
    <property type="entry name" value="INNER MEMBRANE PROTEIN, PROBABLE PERMEASE"/>
    <property type="match status" value="1"/>
</dbReference>
<dbReference type="PANTHER" id="PTHR30336:SF20">
    <property type="entry name" value="DUF218 DOMAIN-CONTAINING PROTEIN"/>
    <property type="match status" value="1"/>
</dbReference>
<dbReference type="RefSeq" id="WP_377178299.1">
    <property type="nucleotide sequence ID" value="NZ_JBHUJB010000046.1"/>
</dbReference>
<dbReference type="CDD" id="cd06259">
    <property type="entry name" value="YdcF-like"/>
    <property type="match status" value="1"/>
</dbReference>
<keyword evidence="3" id="KW-1185">Reference proteome</keyword>
<dbReference type="InterPro" id="IPR003848">
    <property type="entry name" value="DUF218"/>
</dbReference>
<evidence type="ECO:0000313" key="3">
    <source>
        <dbReference type="Proteomes" id="UP001597389"/>
    </source>
</evidence>
<reference evidence="3" key="1">
    <citation type="journal article" date="2019" name="Int. J. Syst. Evol. Microbiol.">
        <title>The Global Catalogue of Microorganisms (GCM) 10K type strain sequencing project: providing services to taxonomists for standard genome sequencing and annotation.</title>
        <authorList>
            <consortium name="The Broad Institute Genomics Platform"/>
            <consortium name="The Broad Institute Genome Sequencing Center for Infectious Disease"/>
            <person name="Wu L."/>
            <person name="Ma J."/>
        </authorList>
    </citation>
    <scope>NUCLEOTIDE SEQUENCE [LARGE SCALE GENOMIC DNA]</scope>
    <source>
        <strain evidence="3">CCUG 57942</strain>
    </source>
</reference>
<accession>A0ABW4ZCE5</accession>
<comment type="caution">
    <text evidence="2">The sequence shown here is derived from an EMBL/GenBank/DDBJ whole genome shotgun (WGS) entry which is preliminary data.</text>
</comment>
<dbReference type="Proteomes" id="UP001597389">
    <property type="component" value="Unassembled WGS sequence"/>
</dbReference>
<evidence type="ECO:0000313" key="2">
    <source>
        <dbReference type="EMBL" id="MFD2159549.1"/>
    </source>
</evidence>
<gene>
    <name evidence="2" type="ORF">ACFSW8_11610</name>
</gene>
<sequence>MGVVCVLASIWYADVVTDAASEGKVYTEAGEVPGRRVAVVFGCSPKIGERDNLYFRYRMEAASKLWESGNVRGFIVSGDNSRASYNEPEAMKAHLVAMGVPAEKVVCDYAGLRTWDSVVRAREVFGIEEVVFVSQGFQNARAMYMASELGIDAVSYSARDVEGRGGFRTKLRELLARPKMVLDIHVLGTEPKFLGEVEDVPFR</sequence>